<keyword evidence="1" id="KW-0521">NADP</keyword>
<evidence type="ECO:0000256" key="4">
    <source>
        <dbReference type="ARBA" id="ARBA00070796"/>
    </source>
</evidence>
<feature type="domain" description="Enoyl reductase (ER)" evidence="5">
    <location>
        <begin position="10"/>
        <end position="332"/>
    </location>
</feature>
<name>A0AAN6S097_9PEZI</name>
<sequence length="335" mass="35400">MSGVILEEFGDASKLQWRTDVPIPTLSEGGILVRNDYAGVNFLDTHFRDGRYKTPLPFPLILGGEAAGTVVAVHPSVAAMGDLSFKPGDRVAYMSMGGGAYAQYAAVSVAAAVVLRLPDDISSAVGAAILAQGLTALALMRESHQVRAGQWVLVHTAAGGTGSLLVQMCAAVAGARVIGVVSTAGKAEAARQHGAEFVIDTSAEPDWVKRVVEITGGYGVDAVFDAVGKTTFDGNLEVAARRGTLVCFGNASGPVPPFDIMRLGGEKNLKLCRPTLFAYIATQQEVSKYAAELFQLVRSGKAKVDTHVYELKDVARAHEDIESRRSQGKLLLKMP</sequence>
<comment type="caution">
    <text evidence="6">The sequence shown here is derived from an EMBL/GenBank/DDBJ whole genome shotgun (WGS) entry which is preliminary data.</text>
</comment>
<evidence type="ECO:0000256" key="1">
    <source>
        <dbReference type="ARBA" id="ARBA00022857"/>
    </source>
</evidence>
<dbReference type="Proteomes" id="UP001303473">
    <property type="component" value="Unassembled WGS sequence"/>
</dbReference>
<dbReference type="EMBL" id="MU853945">
    <property type="protein sequence ID" value="KAK3935031.1"/>
    <property type="molecule type" value="Genomic_DNA"/>
</dbReference>
<dbReference type="InterPro" id="IPR013149">
    <property type="entry name" value="ADH-like_C"/>
</dbReference>
<evidence type="ECO:0000256" key="2">
    <source>
        <dbReference type="ARBA" id="ARBA00023002"/>
    </source>
</evidence>
<dbReference type="FunFam" id="3.40.50.720:FF:000053">
    <property type="entry name" value="Quinone oxidoreductase 1"/>
    <property type="match status" value="1"/>
</dbReference>
<dbReference type="SMART" id="SM00829">
    <property type="entry name" value="PKS_ER"/>
    <property type="match status" value="1"/>
</dbReference>
<evidence type="ECO:0000259" key="5">
    <source>
        <dbReference type="SMART" id="SM00829"/>
    </source>
</evidence>
<organism evidence="6 7">
    <name type="scientific">Diplogelasinospora grovesii</name>
    <dbReference type="NCBI Taxonomy" id="303347"/>
    <lineage>
        <taxon>Eukaryota</taxon>
        <taxon>Fungi</taxon>
        <taxon>Dikarya</taxon>
        <taxon>Ascomycota</taxon>
        <taxon>Pezizomycotina</taxon>
        <taxon>Sordariomycetes</taxon>
        <taxon>Sordariomycetidae</taxon>
        <taxon>Sordariales</taxon>
        <taxon>Diplogelasinosporaceae</taxon>
        <taxon>Diplogelasinospora</taxon>
    </lineage>
</organism>
<dbReference type="GO" id="GO:0003960">
    <property type="term" value="F:quinone reductase (NADPH) activity"/>
    <property type="evidence" value="ECO:0007669"/>
    <property type="project" value="InterPro"/>
</dbReference>
<dbReference type="AlphaFoldDB" id="A0AAN6S097"/>
<dbReference type="PANTHER" id="PTHR48106">
    <property type="entry name" value="QUINONE OXIDOREDUCTASE PIG3-RELATED"/>
    <property type="match status" value="1"/>
</dbReference>
<dbReference type="InterPro" id="IPR011032">
    <property type="entry name" value="GroES-like_sf"/>
</dbReference>
<dbReference type="InterPro" id="IPR020843">
    <property type="entry name" value="ER"/>
</dbReference>
<dbReference type="GO" id="GO:0035925">
    <property type="term" value="F:mRNA 3'-UTR AU-rich region binding"/>
    <property type="evidence" value="ECO:0007669"/>
    <property type="project" value="TreeGrafter"/>
</dbReference>
<keyword evidence="7" id="KW-1185">Reference proteome</keyword>
<protein>
    <recommendedName>
        <fullName evidence="4">Probable quinone oxidoreductase</fullName>
    </recommendedName>
    <alternativeName>
        <fullName evidence="3">NADPH:quinone reductase</fullName>
    </alternativeName>
</protein>
<dbReference type="Gene3D" id="3.40.50.720">
    <property type="entry name" value="NAD(P)-binding Rossmann-like Domain"/>
    <property type="match status" value="1"/>
</dbReference>
<dbReference type="SUPFAM" id="SSF50129">
    <property type="entry name" value="GroES-like"/>
    <property type="match status" value="1"/>
</dbReference>
<evidence type="ECO:0000313" key="6">
    <source>
        <dbReference type="EMBL" id="KAK3935031.1"/>
    </source>
</evidence>
<dbReference type="PANTHER" id="PTHR48106:SF13">
    <property type="entry name" value="QUINONE OXIDOREDUCTASE-RELATED"/>
    <property type="match status" value="1"/>
</dbReference>
<keyword evidence="2" id="KW-0560">Oxidoreductase</keyword>
<gene>
    <name evidence="6" type="ORF">QBC46DRAFT_462302</name>
</gene>
<proteinExistence type="predicted"/>
<dbReference type="CDD" id="cd05286">
    <property type="entry name" value="QOR2"/>
    <property type="match status" value="1"/>
</dbReference>
<dbReference type="InterPro" id="IPR036291">
    <property type="entry name" value="NAD(P)-bd_dom_sf"/>
</dbReference>
<evidence type="ECO:0000313" key="7">
    <source>
        <dbReference type="Proteomes" id="UP001303473"/>
    </source>
</evidence>
<evidence type="ECO:0000256" key="3">
    <source>
        <dbReference type="ARBA" id="ARBA00043088"/>
    </source>
</evidence>
<dbReference type="InterPro" id="IPR047618">
    <property type="entry name" value="QOR-like"/>
</dbReference>
<reference evidence="7" key="1">
    <citation type="journal article" date="2023" name="Mol. Phylogenet. Evol.">
        <title>Genome-scale phylogeny and comparative genomics of the fungal order Sordariales.</title>
        <authorList>
            <person name="Hensen N."/>
            <person name="Bonometti L."/>
            <person name="Westerberg I."/>
            <person name="Brannstrom I.O."/>
            <person name="Guillou S."/>
            <person name="Cros-Aarteil S."/>
            <person name="Calhoun S."/>
            <person name="Haridas S."/>
            <person name="Kuo A."/>
            <person name="Mondo S."/>
            <person name="Pangilinan J."/>
            <person name="Riley R."/>
            <person name="LaButti K."/>
            <person name="Andreopoulos B."/>
            <person name="Lipzen A."/>
            <person name="Chen C."/>
            <person name="Yan M."/>
            <person name="Daum C."/>
            <person name="Ng V."/>
            <person name="Clum A."/>
            <person name="Steindorff A."/>
            <person name="Ohm R.A."/>
            <person name="Martin F."/>
            <person name="Silar P."/>
            <person name="Natvig D.O."/>
            <person name="Lalanne C."/>
            <person name="Gautier V."/>
            <person name="Ament-Velasquez S.L."/>
            <person name="Kruys A."/>
            <person name="Hutchinson M.I."/>
            <person name="Powell A.J."/>
            <person name="Barry K."/>
            <person name="Miller A.N."/>
            <person name="Grigoriev I.V."/>
            <person name="Debuchy R."/>
            <person name="Gladieux P."/>
            <person name="Hiltunen Thoren M."/>
            <person name="Johannesson H."/>
        </authorList>
    </citation>
    <scope>NUCLEOTIDE SEQUENCE [LARGE SCALE GENOMIC DNA]</scope>
    <source>
        <strain evidence="7">CBS 340.73</strain>
    </source>
</reference>
<dbReference type="SUPFAM" id="SSF51735">
    <property type="entry name" value="NAD(P)-binding Rossmann-fold domains"/>
    <property type="match status" value="1"/>
</dbReference>
<dbReference type="GO" id="GO:0005829">
    <property type="term" value="C:cytosol"/>
    <property type="evidence" value="ECO:0007669"/>
    <property type="project" value="TreeGrafter"/>
</dbReference>
<dbReference type="Gene3D" id="3.90.180.10">
    <property type="entry name" value="Medium-chain alcohol dehydrogenases, catalytic domain"/>
    <property type="match status" value="1"/>
</dbReference>
<dbReference type="Pfam" id="PF08240">
    <property type="entry name" value="ADH_N"/>
    <property type="match status" value="1"/>
</dbReference>
<dbReference type="InterPro" id="IPR013154">
    <property type="entry name" value="ADH-like_N"/>
</dbReference>
<accession>A0AAN6S097</accession>
<dbReference type="GO" id="GO:0070402">
    <property type="term" value="F:NADPH binding"/>
    <property type="evidence" value="ECO:0007669"/>
    <property type="project" value="TreeGrafter"/>
</dbReference>
<dbReference type="Pfam" id="PF00107">
    <property type="entry name" value="ADH_zinc_N"/>
    <property type="match status" value="1"/>
</dbReference>